<dbReference type="Proteomes" id="UP000092024">
    <property type="component" value="Unassembled WGS sequence"/>
</dbReference>
<keyword evidence="1" id="KW-1133">Transmembrane helix</keyword>
<dbReference type="AlphaFoldDB" id="A0A1A5YPR1"/>
<reference evidence="2 3" key="1">
    <citation type="submission" date="2016-05" db="EMBL/GenBank/DDBJ databases">
        <title>Paenibacillus oryzae. sp. nov., isolated from the rice root.</title>
        <authorList>
            <person name="Zhang J."/>
            <person name="Zhang X."/>
        </authorList>
    </citation>
    <scope>NUCLEOTIDE SEQUENCE [LARGE SCALE GENOMIC DNA]</scope>
    <source>
        <strain evidence="2 3">1DrF-4</strain>
    </source>
</reference>
<keyword evidence="1" id="KW-0472">Membrane</keyword>
<organism evidence="2 3">
    <name type="scientific">Paenibacillus oryzae</name>
    <dbReference type="NCBI Taxonomy" id="1844972"/>
    <lineage>
        <taxon>Bacteria</taxon>
        <taxon>Bacillati</taxon>
        <taxon>Bacillota</taxon>
        <taxon>Bacilli</taxon>
        <taxon>Bacillales</taxon>
        <taxon>Paenibacillaceae</taxon>
        <taxon>Paenibacillus</taxon>
    </lineage>
</organism>
<sequence>MSDSIISSIIVLVLGVLLYISLWWNAVYTGWRFARWYFGIILALAVIVGVCYELFHMTWLSV</sequence>
<dbReference type="EMBL" id="LYPA01000032">
    <property type="protein sequence ID" value="OBR67589.1"/>
    <property type="molecule type" value="Genomic_DNA"/>
</dbReference>
<protein>
    <submittedName>
        <fullName evidence="2">Uncharacterized protein</fullName>
    </submittedName>
</protein>
<name>A0A1A5YPR1_9BACL</name>
<feature type="transmembrane region" description="Helical" evidence="1">
    <location>
        <begin position="36"/>
        <end position="55"/>
    </location>
</feature>
<evidence type="ECO:0000256" key="1">
    <source>
        <dbReference type="SAM" id="Phobius"/>
    </source>
</evidence>
<dbReference type="RefSeq" id="WP_068680395.1">
    <property type="nucleotide sequence ID" value="NZ_LYPA01000032.1"/>
</dbReference>
<evidence type="ECO:0000313" key="3">
    <source>
        <dbReference type="Proteomes" id="UP000092024"/>
    </source>
</evidence>
<comment type="caution">
    <text evidence="2">The sequence shown here is derived from an EMBL/GenBank/DDBJ whole genome shotgun (WGS) entry which is preliminary data.</text>
</comment>
<proteinExistence type="predicted"/>
<gene>
    <name evidence="2" type="ORF">A7K91_22150</name>
</gene>
<evidence type="ECO:0000313" key="2">
    <source>
        <dbReference type="EMBL" id="OBR67589.1"/>
    </source>
</evidence>
<dbReference type="STRING" id="1844972.A7K91_22150"/>
<feature type="transmembrane region" description="Helical" evidence="1">
    <location>
        <begin position="6"/>
        <end position="24"/>
    </location>
</feature>
<keyword evidence="3" id="KW-1185">Reference proteome</keyword>
<accession>A0A1A5YPR1</accession>
<keyword evidence="1" id="KW-0812">Transmembrane</keyword>